<keyword evidence="17" id="KW-1015">Disulfide bond</keyword>
<feature type="site" description="Crucial to convey clamshell closure to channel opening" evidence="16">
    <location>
        <position position="634"/>
    </location>
</feature>
<evidence type="ECO:0000256" key="11">
    <source>
        <dbReference type="ARBA" id="ARBA00023257"/>
    </source>
</evidence>
<evidence type="ECO:0000256" key="5">
    <source>
        <dbReference type="ARBA" id="ARBA00022989"/>
    </source>
</evidence>
<keyword evidence="12" id="KW-1071">Ligand-gated ion channel</keyword>
<evidence type="ECO:0000313" key="22">
    <source>
        <dbReference type="EMBL" id="KAF7282953.1"/>
    </source>
</evidence>
<dbReference type="Gene3D" id="1.10.287.70">
    <property type="match status" value="1"/>
</dbReference>
<dbReference type="GO" id="GO:0038023">
    <property type="term" value="F:signaling receptor activity"/>
    <property type="evidence" value="ECO:0007669"/>
    <property type="project" value="InterPro"/>
</dbReference>
<dbReference type="InterPro" id="IPR001828">
    <property type="entry name" value="ANF_lig-bd_rcpt"/>
</dbReference>
<reference evidence="22" key="1">
    <citation type="submission" date="2020-08" db="EMBL/GenBank/DDBJ databases">
        <title>Genome sequencing and assembly of the red palm weevil Rhynchophorus ferrugineus.</title>
        <authorList>
            <person name="Dias G.B."/>
            <person name="Bergman C.M."/>
            <person name="Manee M."/>
        </authorList>
    </citation>
    <scope>NUCLEOTIDE SEQUENCE</scope>
    <source>
        <strain evidence="22">AA-2017</strain>
        <tissue evidence="22">Whole larva</tissue>
    </source>
</reference>
<feature type="signal peptide" evidence="19">
    <location>
        <begin position="1"/>
        <end position="16"/>
    </location>
</feature>
<keyword evidence="8 18" id="KW-0472">Membrane</keyword>
<evidence type="ECO:0000256" key="3">
    <source>
        <dbReference type="ARBA" id="ARBA00022475"/>
    </source>
</evidence>
<comment type="subcellular location">
    <subcellularLocation>
        <location evidence="14">Postsynaptic cell membrane</location>
        <topology evidence="14">Multi-pass membrane protein</topology>
    </subcellularLocation>
</comment>
<feature type="transmembrane region" description="Helical" evidence="18">
    <location>
        <begin position="605"/>
        <end position="627"/>
    </location>
</feature>
<dbReference type="PRINTS" id="PR00177">
    <property type="entry name" value="NMDARECEPTOR"/>
</dbReference>
<dbReference type="FunFam" id="1.10.287.70:FF:000010">
    <property type="entry name" value="Putative glutamate receptor ionotropic kainate 1"/>
    <property type="match status" value="1"/>
</dbReference>
<evidence type="ECO:0000256" key="2">
    <source>
        <dbReference type="ARBA" id="ARBA00022448"/>
    </source>
</evidence>
<comment type="caution">
    <text evidence="22">The sequence shown here is derived from an EMBL/GenBank/DDBJ whole genome shotgun (WGS) entry which is preliminary data.</text>
</comment>
<gene>
    <name evidence="22" type="ORF">GWI33_001763</name>
</gene>
<dbReference type="InterPro" id="IPR028082">
    <property type="entry name" value="Peripla_BP_I"/>
</dbReference>
<keyword evidence="3" id="KW-1003">Cell membrane</keyword>
<evidence type="ECO:0000256" key="10">
    <source>
        <dbReference type="ARBA" id="ARBA00023180"/>
    </source>
</evidence>
<feature type="transmembrane region" description="Helical" evidence="18">
    <location>
        <begin position="529"/>
        <end position="551"/>
    </location>
</feature>
<dbReference type="InterPro" id="IPR015683">
    <property type="entry name" value="Ionotropic_Glu_rcpt"/>
</dbReference>
<feature type="chain" id="PRO_5032556974" evidence="19">
    <location>
        <begin position="17"/>
        <end position="916"/>
    </location>
</feature>
<feature type="binding site" evidence="15">
    <location>
        <position position="706"/>
    </location>
    <ligand>
        <name>L-glutamate</name>
        <dbReference type="ChEBI" id="CHEBI:29985"/>
    </ligand>
</feature>
<evidence type="ECO:0000256" key="12">
    <source>
        <dbReference type="ARBA" id="ARBA00023286"/>
    </source>
</evidence>
<keyword evidence="23" id="KW-1185">Reference proteome</keyword>
<keyword evidence="7" id="KW-0406">Ion transport</keyword>
<comment type="similarity">
    <text evidence="1">Belongs to the glutamate-gated ion channel (TC 1.A.10.1) family.</text>
</comment>
<dbReference type="FunFam" id="3.40.190.10:FF:000061">
    <property type="entry name" value="Glutamate receptor, ionotropic kainate"/>
    <property type="match status" value="1"/>
</dbReference>
<dbReference type="GO" id="GO:0015276">
    <property type="term" value="F:ligand-gated monoatomic ion channel activity"/>
    <property type="evidence" value="ECO:0007669"/>
    <property type="project" value="InterPro"/>
</dbReference>
<keyword evidence="13" id="KW-0407">Ion channel</keyword>
<evidence type="ECO:0000256" key="15">
    <source>
        <dbReference type="PIRSR" id="PIRSR601508-1"/>
    </source>
</evidence>
<feature type="disulfide bond" evidence="17">
    <location>
        <begin position="718"/>
        <end position="776"/>
    </location>
</feature>
<dbReference type="InterPro" id="IPR001508">
    <property type="entry name" value="Iono_Glu_rcpt_met"/>
</dbReference>
<sequence>MNTIIYIGILLCLADGNYFSAAKESFRMGLFFDENQQTIPINWNIIRDNIDETVELVDTEPISVSEETLFEATVAACDFIADEERIMGAFGPSGHISSKTLESVFDYLRVPYFITNWHPKSDLYPENVFNLYPDADLLSLGMAKIVESFDWKNMAILYETDDGLLKLQEVLKLHEYDKGQAKDNIFIQKLSNDMDNRSILKKIRTSSISRIILDCQEHHIMDILVQAKEVKLLSDFSTSFFLTSMNAHTLDYSTLNTLANITTVRLFDPMQPGFQAIVEEYYPDMDPGTLTVETALFHDALLLIATTINKLKSIGAEISPKFLHCFSPDGFEDDLNLTKIIREIELKETLTGPVSLGEGKRDKFSLQVIEINKPEKPIAIWKSEYPESIHLTRNATEREAELRKRMKNYNFIVTSREGRPYLSKREDSYGNKIYYGYSVDLITEIAKIMNITFEFRLTEDNSYANLVNDLIERRADLGICDFTITPQRREIIDFSMPFMTLGIGILHKETASEEVDNMYAFMRPISWTVWFYIWTLALVISITMFFVARLAPREWENPKPWDDESRELENIWTIKNFLWLTVGSFTTQGCDILPKSTPTRTITGAWWIFSLIIVSSYVANLAAFLTMGKIDVTVDSVEELAAQSKIKYGLLAKGSTESFFANSNDTLYQKMWHNMKNEKSVFEKNNDKGVERVMSTKNGLYAFFMESTGIEYEMERKCELRRIGTLLDSKSYGIGMPLNADYRHSVNSAILQLQETGKLIELKEKWWKKEREGEPCPRDTGDKSESLALSNVGGIFIVLGFGIALAFLIAILEFIWHTRRVSVEEHLSYMEALKCELKFACNIFQKKKRARPVPSNSTSRSSSESMGFHDRLSMAKSMFAKSVSLLHLDSEERNEMRNRNPMRVIAVNGNIVEGSL</sequence>
<dbReference type="SUPFAM" id="SSF53822">
    <property type="entry name" value="Periplasmic binding protein-like I"/>
    <property type="match status" value="1"/>
</dbReference>
<keyword evidence="19" id="KW-0732">Signal</keyword>
<evidence type="ECO:0000259" key="21">
    <source>
        <dbReference type="SMART" id="SM00918"/>
    </source>
</evidence>
<accession>A0A834ISE4</accession>
<feature type="binding site" evidence="15">
    <location>
        <position position="656"/>
    </location>
    <ligand>
        <name>L-glutamate</name>
        <dbReference type="ChEBI" id="CHEBI:29985"/>
    </ligand>
</feature>
<feature type="domain" description="Ionotropic glutamate receptor L-glutamate and glycine-binding" evidence="21">
    <location>
        <begin position="420"/>
        <end position="472"/>
    </location>
</feature>
<dbReference type="SMART" id="SM00918">
    <property type="entry name" value="Lig_chan-Glu_bd"/>
    <property type="match status" value="1"/>
</dbReference>
<keyword evidence="4 18" id="KW-0812">Transmembrane</keyword>
<dbReference type="PANTHER" id="PTHR18966">
    <property type="entry name" value="IONOTROPIC GLUTAMATE RECEPTOR"/>
    <property type="match status" value="1"/>
</dbReference>
<dbReference type="InterPro" id="IPR001320">
    <property type="entry name" value="Iontro_rcpt_C"/>
</dbReference>
<name>A0A834ISE4_RHYFE</name>
<dbReference type="GO" id="GO:0045211">
    <property type="term" value="C:postsynaptic membrane"/>
    <property type="evidence" value="ECO:0007669"/>
    <property type="project" value="UniProtKB-SubCell"/>
</dbReference>
<evidence type="ECO:0000256" key="7">
    <source>
        <dbReference type="ARBA" id="ARBA00023065"/>
    </source>
</evidence>
<protein>
    <submittedName>
        <fullName evidence="22">Uncharacterized protein</fullName>
    </submittedName>
</protein>
<dbReference type="SUPFAM" id="SSF53850">
    <property type="entry name" value="Periplasmic binding protein-like II"/>
    <property type="match status" value="1"/>
</dbReference>
<dbReference type="EMBL" id="JAACXV010000149">
    <property type="protein sequence ID" value="KAF7282953.1"/>
    <property type="molecule type" value="Genomic_DNA"/>
</dbReference>
<evidence type="ECO:0000259" key="20">
    <source>
        <dbReference type="SMART" id="SM00079"/>
    </source>
</evidence>
<dbReference type="SUPFAM" id="SSF81324">
    <property type="entry name" value="Voltage-gated potassium channels"/>
    <property type="match status" value="1"/>
</dbReference>
<dbReference type="Proteomes" id="UP000625711">
    <property type="component" value="Unassembled WGS sequence"/>
</dbReference>
<dbReference type="Pfam" id="PF01094">
    <property type="entry name" value="ANF_receptor"/>
    <property type="match status" value="1"/>
</dbReference>
<keyword evidence="2" id="KW-0813">Transport</keyword>
<evidence type="ECO:0000256" key="17">
    <source>
        <dbReference type="PIRSR" id="PIRSR601508-3"/>
    </source>
</evidence>
<keyword evidence="10" id="KW-0325">Glycoprotein</keyword>
<evidence type="ECO:0000256" key="18">
    <source>
        <dbReference type="SAM" id="Phobius"/>
    </source>
</evidence>
<evidence type="ECO:0000256" key="14">
    <source>
        <dbReference type="ARBA" id="ARBA00034104"/>
    </source>
</evidence>
<dbReference type="InterPro" id="IPR019594">
    <property type="entry name" value="Glu/Gly-bd"/>
</dbReference>
<keyword evidence="5 18" id="KW-1133">Transmembrane helix</keyword>
<dbReference type="Pfam" id="PF10613">
    <property type="entry name" value="Lig_chan-Glu_bd"/>
    <property type="match status" value="1"/>
</dbReference>
<keyword evidence="6" id="KW-0770">Synapse</keyword>
<feature type="binding site" evidence="15">
    <location>
        <position position="483"/>
    </location>
    <ligand>
        <name>L-glutamate</name>
        <dbReference type="ChEBI" id="CHEBI:29985"/>
    </ligand>
</feature>
<dbReference type="Pfam" id="PF00060">
    <property type="entry name" value="Lig_chan"/>
    <property type="match status" value="1"/>
</dbReference>
<dbReference type="OrthoDB" id="5984008at2759"/>
<feature type="transmembrane region" description="Helical" evidence="18">
    <location>
        <begin position="792"/>
        <end position="816"/>
    </location>
</feature>
<dbReference type="SMART" id="SM00079">
    <property type="entry name" value="PBPe"/>
    <property type="match status" value="1"/>
</dbReference>
<proteinExistence type="inferred from homology"/>
<evidence type="ECO:0000256" key="9">
    <source>
        <dbReference type="ARBA" id="ARBA00023170"/>
    </source>
</evidence>
<dbReference type="Gene3D" id="3.40.50.2300">
    <property type="match status" value="2"/>
</dbReference>
<evidence type="ECO:0000256" key="1">
    <source>
        <dbReference type="ARBA" id="ARBA00008685"/>
    </source>
</evidence>
<keyword evidence="9" id="KW-0675">Receptor</keyword>
<dbReference type="AlphaFoldDB" id="A0A834ISE4"/>
<keyword evidence="11" id="KW-0628">Postsynaptic cell membrane</keyword>
<evidence type="ECO:0000256" key="19">
    <source>
        <dbReference type="SAM" id="SignalP"/>
    </source>
</evidence>
<evidence type="ECO:0000256" key="13">
    <source>
        <dbReference type="ARBA" id="ARBA00023303"/>
    </source>
</evidence>
<feature type="binding site" evidence="15">
    <location>
        <position position="655"/>
    </location>
    <ligand>
        <name>L-glutamate</name>
        <dbReference type="ChEBI" id="CHEBI:29985"/>
    </ligand>
</feature>
<evidence type="ECO:0000313" key="23">
    <source>
        <dbReference type="Proteomes" id="UP000625711"/>
    </source>
</evidence>
<evidence type="ECO:0000256" key="6">
    <source>
        <dbReference type="ARBA" id="ARBA00023018"/>
    </source>
</evidence>
<feature type="domain" description="Ionotropic glutamate receptor C-terminal" evidence="20">
    <location>
        <begin position="410"/>
        <end position="769"/>
    </location>
</feature>
<feature type="binding site" evidence="15">
    <location>
        <position position="488"/>
    </location>
    <ligand>
        <name>L-glutamate</name>
        <dbReference type="ChEBI" id="CHEBI:29985"/>
    </ligand>
</feature>
<evidence type="ECO:0000256" key="4">
    <source>
        <dbReference type="ARBA" id="ARBA00022692"/>
    </source>
</evidence>
<evidence type="ECO:0000256" key="8">
    <source>
        <dbReference type="ARBA" id="ARBA00023136"/>
    </source>
</evidence>
<dbReference type="Gene3D" id="3.40.190.10">
    <property type="entry name" value="Periplasmic binding protein-like II"/>
    <property type="match status" value="2"/>
</dbReference>
<organism evidence="22 23">
    <name type="scientific">Rhynchophorus ferrugineus</name>
    <name type="common">Red palm weevil</name>
    <name type="synonym">Curculio ferrugineus</name>
    <dbReference type="NCBI Taxonomy" id="354439"/>
    <lineage>
        <taxon>Eukaryota</taxon>
        <taxon>Metazoa</taxon>
        <taxon>Ecdysozoa</taxon>
        <taxon>Arthropoda</taxon>
        <taxon>Hexapoda</taxon>
        <taxon>Insecta</taxon>
        <taxon>Pterygota</taxon>
        <taxon>Neoptera</taxon>
        <taxon>Endopterygota</taxon>
        <taxon>Coleoptera</taxon>
        <taxon>Polyphaga</taxon>
        <taxon>Cucujiformia</taxon>
        <taxon>Curculionidae</taxon>
        <taxon>Dryophthorinae</taxon>
        <taxon>Rhynchophorus</taxon>
    </lineage>
</organism>
<evidence type="ECO:0000256" key="16">
    <source>
        <dbReference type="PIRSR" id="PIRSR601508-2"/>
    </source>
</evidence>